<feature type="compositionally biased region" description="Polar residues" evidence="1">
    <location>
        <begin position="43"/>
        <end position="56"/>
    </location>
</feature>
<dbReference type="RefSeq" id="XP_028317083.1">
    <property type="nucleotide sequence ID" value="XM_028461282.1"/>
</dbReference>
<reference evidence="3" key="1">
    <citation type="submission" date="2020-06" db="EMBL/GenBank/DDBJ databases">
        <authorList>
            <consortium name="Wellcome Sanger Institute Data Sharing"/>
        </authorList>
    </citation>
    <scope>NUCLEOTIDE SEQUENCE [LARGE SCALE GENOMIC DNA]</scope>
</reference>
<keyword evidence="2" id="KW-0472">Membrane</keyword>
<dbReference type="Pfam" id="PF14800">
    <property type="entry name" value="DUF4481"/>
    <property type="match status" value="1"/>
</dbReference>
<proteinExistence type="predicted"/>
<dbReference type="AlphaFoldDB" id="A0A8C5GDI1"/>
<keyword evidence="2" id="KW-0812">Transmembrane</keyword>
<keyword evidence="4" id="KW-1185">Reference proteome</keyword>
<keyword evidence="2" id="KW-1133">Transmembrane helix</keyword>
<accession>A0A8C5GDI1</accession>
<feature type="transmembrane region" description="Helical" evidence="2">
    <location>
        <begin position="120"/>
        <end position="143"/>
    </location>
</feature>
<dbReference type="InterPro" id="IPR028054">
    <property type="entry name" value="DUF4481"/>
</dbReference>
<evidence type="ECO:0008006" key="5">
    <source>
        <dbReference type="Google" id="ProtNLM"/>
    </source>
</evidence>
<name>A0A8C5GDI1_GOUWI</name>
<protein>
    <recommendedName>
        <fullName evidence="5">Transmembrane protein 268</fullName>
    </recommendedName>
</protein>
<evidence type="ECO:0000313" key="3">
    <source>
        <dbReference type="Ensembl" id="ENSGWIP00000028713.1"/>
    </source>
</evidence>
<dbReference type="CTD" id="203197"/>
<dbReference type="PANTHER" id="PTHR31193:SF1">
    <property type="entry name" value="TRANSMEMBRANE PROTEIN 268"/>
    <property type="match status" value="1"/>
</dbReference>
<dbReference type="PANTHER" id="PTHR31193">
    <property type="entry name" value="TRANSMEMBRANE PROTEIN C9ORF91"/>
    <property type="match status" value="1"/>
</dbReference>
<sequence>MCSFLTRAQTHEDDTAEYTKGRINFLMENSIISDVEESEEDGQNQQTKCQPETSKSSWSNGQCVVAVQSVSMFNPSFDLSLCRSKLQRDGFEIPVSDLEAPLNTALNVPSVRRFMVFNSALFHFLLAPVLYVLVWCSVFSTLHLSVSDYWVLCLSVSLVSIFLTAAIVFILHNSNKEININLDVRLVQVNEKMVKHKLLVGIADWVQNCTGNMKLYFMYWDMSPCLRALTETLEEQNFATSNKQNKLKSRMSHLVLVAEEVPACEDPEAEGSHVDEQRPLLRNGSTDCSNTCAKFTSTFSLVPETSLPAQDQAYQLLMGYSATYVKLLVSERLSGVSRHHLRSQMNHCATGPLCLCQYITTKLLQ</sequence>
<dbReference type="Proteomes" id="UP000694680">
    <property type="component" value="Chromosome 11"/>
</dbReference>
<gene>
    <name evidence="3" type="primary">tmem268</name>
</gene>
<dbReference type="OrthoDB" id="8250049at2759"/>
<dbReference type="Ensembl" id="ENSGWIT00000031311.1">
    <property type="protein sequence ID" value="ENSGWIP00000028713.1"/>
    <property type="gene ID" value="ENSGWIG00000014969.1"/>
</dbReference>
<evidence type="ECO:0000313" key="4">
    <source>
        <dbReference type="Proteomes" id="UP000694680"/>
    </source>
</evidence>
<organism evidence="3 4">
    <name type="scientific">Gouania willdenowi</name>
    <name type="common">Blunt-snouted clingfish</name>
    <name type="synonym">Lepadogaster willdenowi</name>
    <dbReference type="NCBI Taxonomy" id="441366"/>
    <lineage>
        <taxon>Eukaryota</taxon>
        <taxon>Metazoa</taxon>
        <taxon>Chordata</taxon>
        <taxon>Craniata</taxon>
        <taxon>Vertebrata</taxon>
        <taxon>Euteleostomi</taxon>
        <taxon>Actinopterygii</taxon>
        <taxon>Neopterygii</taxon>
        <taxon>Teleostei</taxon>
        <taxon>Neoteleostei</taxon>
        <taxon>Acanthomorphata</taxon>
        <taxon>Ovalentaria</taxon>
        <taxon>Blenniimorphae</taxon>
        <taxon>Blenniiformes</taxon>
        <taxon>Gobiesocoidei</taxon>
        <taxon>Gobiesocidae</taxon>
        <taxon>Gobiesocinae</taxon>
        <taxon>Gouania</taxon>
    </lineage>
</organism>
<dbReference type="GeneID" id="114472153"/>
<reference evidence="3" key="3">
    <citation type="submission" date="2025-09" db="UniProtKB">
        <authorList>
            <consortium name="Ensembl"/>
        </authorList>
    </citation>
    <scope>IDENTIFICATION</scope>
</reference>
<evidence type="ECO:0000256" key="2">
    <source>
        <dbReference type="SAM" id="Phobius"/>
    </source>
</evidence>
<evidence type="ECO:0000256" key="1">
    <source>
        <dbReference type="SAM" id="MobiDB-lite"/>
    </source>
</evidence>
<dbReference type="RefSeq" id="XP_028317084.1">
    <property type="nucleotide sequence ID" value="XM_028461283.1"/>
</dbReference>
<reference evidence="3" key="2">
    <citation type="submission" date="2025-08" db="UniProtKB">
        <authorList>
            <consortium name="Ensembl"/>
        </authorList>
    </citation>
    <scope>IDENTIFICATION</scope>
</reference>
<feature type="region of interest" description="Disordered" evidence="1">
    <location>
        <begin position="36"/>
        <end position="56"/>
    </location>
</feature>
<feature type="transmembrane region" description="Helical" evidence="2">
    <location>
        <begin position="149"/>
        <end position="171"/>
    </location>
</feature>